<keyword evidence="1" id="KW-1133">Transmembrane helix</keyword>
<feature type="transmembrane region" description="Helical" evidence="1">
    <location>
        <begin position="12"/>
        <end position="37"/>
    </location>
</feature>
<feature type="transmembrane region" description="Helical" evidence="1">
    <location>
        <begin position="93"/>
        <end position="109"/>
    </location>
</feature>
<evidence type="ECO:0000313" key="3">
    <source>
        <dbReference type="Proteomes" id="UP000051131"/>
    </source>
</evidence>
<organism evidence="2 3">
    <name type="scientific">Liquorilactobacillus cacaonum DSM 21116</name>
    <dbReference type="NCBI Taxonomy" id="1423729"/>
    <lineage>
        <taxon>Bacteria</taxon>
        <taxon>Bacillati</taxon>
        <taxon>Bacillota</taxon>
        <taxon>Bacilli</taxon>
        <taxon>Lactobacillales</taxon>
        <taxon>Lactobacillaceae</taxon>
        <taxon>Liquorilactobacillus</taxon>
    </lineage>
</organism>
<dbReference type="AlphaFoldDB" id="A0A0R2CIU9"/>
<keyword evidence="3" id="KW-1185">Reference proteome</keyword>
<protein>
    <submittedName>
        <fullName evidence="2">Intergral membrane protein</fullName>
    </submittedName>
</protein>
<comment type="caution">
    <text evidence="2">The sequence shown here is derived from an EMBL/GenBank/DDBJ whole genome shotgun (WGS) entry which is preliminary data.</text>
</comment>
<dbReference type="OrthoDB" id="9813051at2"/>
<dbReference type="PATRIC" id="fig|1423729.3.peg.553"/>
<dbReference type="Proteomes" id="UP000051131">
    <property type="component" value="Unassembled WGS sequence"/>
</dbReference>
<keyword evidence="1" id="KW-0472">Membrane</keyword>
<accession>A0A0R2CIU9</accession>
<reference evidence="2 3" key="1">
    <citation type="journal article" date="2015" name="Genome Announc.">
        <title>Expanding the biotechnology potential of lactobacilli through comparative genomics of 213 strains and associated genera.</title>
        <authorList>
            <person name="Sun Z."/>
            <person name="Harris H.M."/>
            <person name="McCann A."/>
            <person name="Guo C."/>
            <person name="Argimon S."/>
            <person name="Zhang W."/>
            <person name="Yang X."/>
            <person name="Jeffery I.B."/>
            <person name="Cooney J.C."/>
            <person name="Kagawa T.F."/>
            <person name="Liu W."/>
            <person name="Song Y."/>
            <person name="Salvetti E."/>
            <person name="Wrobel A."/>
            <person name="Rasinkangas P."/>
            <person name="Parkhill J."/>
            <person name="Rea M.C."/>
            <person name="O'Sullivan O."/>
            <person name="Ritari J."/>
            <person name="Douillard F.P."/>
            <person name="Paul Ross R."/>
            <person name="Yang R."/>
            <person name="Briner A.E."/>
            <person name="Felis G.E."/>
            <person name="de Vos W.M."/>
            <person name="Barrangou R."/>
            <person name="Klaenhammer T.R."/>
            <person name="Caufield P.W."/>
            <person name="Cui Y."/>
            <person name="Zhang H."/>
            <person name="O'Toole P.W."/>
        </authorList>
    </citation>
    <scope>NUCLEOTIDE SEQUENCE [LARGE SCALE GENOMIC DNA]</scope>
    <source>
        <strain evidence="2 3">DSM 21116</strain>
    </source>
</reference>
<dbReference type="InterPro" id="IPR010178">
    <property type="entry name" value="Lit"/>
</dbReference>
<proteinExistence type="predicted"/>
<dbReference type="STRING" id="1423729.FC80_GL000550"/>
<dbReference type="EMBL" id="AYZE01000010">
    <property type="protein sequence ID" value="KRM91581.1"/>
    <property type="molecule type" value="Genomic_DNA"/>
</dbReference>
<evidence type="ECO:0000313" key="2">
    <source>
        <dbReference type="EMBL" id="KRM91581.1"/>
    </source>
</evidence>
<dbReference type="RefSeq" id="WP_057828809.1">
    <property type="nucleotide sequence ID" value="NZ_AYZE01000010.1"/>
</dbReference>
<sequence length="208" mass="24341">MTMIKFKEYLGNVILFLFIISLSVAITINFTPLYHFFVFKDNLGSSVGLSNHALMIEYGKLLAFLNYPWIDRLNLVISSSSKGLHHFYDVKKLFLLNYIVLIVTAMPAIRKILKMKRQKKIWQLIVPCKTMMLFFLVLVIIMILNFNTFFVDFHEVLFRNSDWLFDPRKDPIINALPDTFFMACFTFFFCLVEFFLGCGVLLGKQSLK</sequence>
<dbReference type="Pfam" id="PF07314">
    <property type="entry name" value="Lit"/>
    <property type="match status" value="1"/>
</dbReference>
<keyword evidence="1" id="KW-0812">Transmembrane</keyword>
<dbReference type="NCBIfam" id="TIGR01906">
    <property type="entry name" value="integ_TIGR01906"/>
    <property type="match status" value="1"/>
</dbReference>
<feature type="transmembrane region" description="Helical" evidence="1">
    <location>
        <begin position="180"/>
        <end position="202"/>
    </location>
</feature>
<name>A0A0R2CIU9_9LACO</name>
<feature type="transmembrane region" description="Helical" evidence="1">
    <location>
        <begin position="130"/>
        <end position="151"/>
    </location>
</feature>
<gene>
    <name evidence="2" type="ORF">FC80_GL000550</name>
</gene>
<evidence type="ECO:0000256" key="1">
    <source>
        <dbReference type="SAM" id="Phobius"/>
    </source>
</evidence>